<accession>A0ABU6WDM4</accession>
<feature type="region of interest" description="Disordered" evidence="2">
    <location>
        <begin position="164"/>
        <end position="251"/>
    </location>
</feature>
<evidence type="ECO:0000256" key="2">
    <source>
        <dbReference type="SAM" id="MobiDB-lite"/>
    </source>
</evidence>
<evidence type="ECO:0000313" key="4">
    <source>
        <dbReference type="EMBL" id="MED6183887.1"/>
    </source>
</evidence>
<evidence type="ECO:0000256" key="1">
    <source>
        <dbReference type="ARBA" id="ARBA00022723"/>
    </source>
</evidence>
<name>A0ABU6WDM4_9FABA</name>
<keyword evidence="1" id="KW-0479">Metal-binding</keyword>
<dbReference type="Pfam" id="PF00403">
    <property type="entry name" value="HMA"/>
    <property type="match status" value="1"/>
</dbReference>
<evidence type="ECO:0000313" key="5">
    <source>
        <dbReference type="Proteomes" id="UP001341840"/>
    </source>
</evidence>
<dbReference type="InterPro" id="IPR006121">
    <property type="entry name" value="HMA_dom"/>
</dbReference>
<dbReference type="CDD" id="cd00371">
    <property type="entry name" value="HMA"/>
    <property type="match status" value="1"/>
</dbReference>
<dbReference type="EMBL" id="JASCZI010181479">
    <property type="protein sequence ID" value="MED6183887.1"/>
    <property type="molecule type" value="Genomic_DNA"/>
</dbReference>
<dbReference type="InterPro" id="IPR036163">
    <property type="entry name" value="HMA_dom_sf"/>
</dbReference>
<dbReference type="Gene3D" id="3.30.70.100">
    <property type="match status" value="1"/>
</dbReference>
<dbReference type="PROSITE" id="PS50846">
    <property type="entry name" value="HMA_2"/>
    <property type="match status" value="1"/>
</dbReference>
<reference evidence="4 5" key="1">
    <citation type="journal article" date="2023" name="Plants (Basel)">
        <title>Bridging the Gap: Combining Genomics and Transcriptomics Approaches to Understand Stylosanthes scabra, an Orphan Legume from the Brazilian Caatinga.</title>
        <authorList>
            <person name="Ferreira-Neto J.R.C."/>
            <person name="da Silva M.D."/>
            <person name="Binneck E."/>
            <person name="de Melo N.F."/>
            <person name="da Silva R.H."/>
            <person name="de Melo A.L.T.M."/>
            <person name="Pandolfi V."/>
            <person name="Bustamante F.O."/>
            <person name="Brasileiro-Vidal A.C."/>
            <person name="Benko-Iseppon A.M."/>
        </authorList>
    </citation>
    <scope>NUCLEOTIDE SEQUENCE [LARGE SCALE GENOMIC DNA]</scope>
    <source>
        <tissue evidence="4">Leaves</tissue>
    </source>
</reference>
<proteinExistence type="predicted"/>
<protein>
    <recommendedName>
        <fullName evidence="3">HMA domain-containing protein</fullName>
    </recommendedName>
</protein>
<sequence>MGFLDHIPECFGVYSPKIIKKKRMPKQTVNIRVKMDCEGCVRKVSDALEDLEGVESVEVNKKQQRATVTGYVDPEEVLEEVNNTGKKADVWPFVPYNLVTFPYVREAYDIKAPIGFVRNVPQALGDPKSPEMKLMTYFNDDNPNSCSIMASNNTKTTIAIGHSSPSTLKAPSQTTINNSNTPSTTINSNTEHVGLSTGSEYPITRPDPIRTNYIGSVPDGTTIPHSNTPTPRPHRPPPTSTAPTFPPSPSLDIVGIEGVTLNHSPRLASSLLPHLAVARPSRRDFCSPETTSAEAVRDFLPHVLATPLFRSAPRSRVLHSGSSVNDEHSESALLRSSHYSSPLTFWSTTTSHSRLSFLDTSAVFTVLKCECDLPCSTALLSLLHRFKGSGTVHVLFSLSSTTLVLAF</sequence>
<dbReference type="SUPFAM" id="SSF55008">
    <property type="entry name" value="HMA, heavy metal-associated domain"/>
    <property type="match status" value="1"/>
</dbReference>
<feature type="domain" description="HMA" evidence="3">
    <location>
        <begin position="26"/>
        <end position="89"/>
    </location>
</feature>
<dbReference type="PANTHER" id="PTHR22814">
    <property type="entry name" value="COPPER TRANSPORT PROTEIN ATOX1-RELATED"/>
    <property type="match status" value="1"/>
</dbReference>
<organism evidence="4 5">
    <name type="scientific">Stylosanthes scabra</name>
    <dbReference type="NCBI Taxonomy" id="79078"/>
    <lineage>
        <taxon>Eukaryota</taxon>
        <taxon>Viridiplantae</taxon>
        <taxon>Streptophyta</taxon>
        <taxon>Embryophyta</taxon>
        <taxon>Tracheophyta</taxon>
        <taxon>Spermatophyta</taxon>
        <taxon>Magnoliopsida</taxon>
        <taxon>eudicotyledons</taxon>
        <taxon>Gunneridae</taxon>
        <taxon>Pentapetalae</taxon>
        <taxon>rosids</taxon>
        <taxon>fabids</taxon>
        <taxon>Fabales</taxon>
        <taxon>Fabaceae</taxon>
        <taxon>Papilionoideae</taxon>
        <taxon>50 kb inversion clade</taxon>
        <taxon>dalbergioids sensu lato</taxon>
        <taxon>Dalbergieae</taxon>
        <taxon>Pterocarpus clade</taxon>
        <taxon>Stylosanthes</taxon>
    </lineage>
</organism>
<evidence type="ECO:0000259" key="3">
    <source>
        <dbReference type="PROSITE" id="PS50846"/>
    </source>
</evidence>
<feature type="compositionally biased region" description="Low complexity" evidence="2">
    <location>
        <begin position="171"/>
        <end position="190"/>
    </location>
</feature>
<dbReference type="PANTHER" id="PTHR22814:SF346">
    <property type="entry name" value="HEAVY METAL TRANSPORT_DETOXIFICATION SUPERFAMILY PROTEIN"/>
    <property type="match status" value="1"/>
</dbReference>
<dbReference type="Proteomes" id="UP001341840">
    <property type="component" value="Unassembled WGS sequence"/>
</dbReference>
<keyword evidence="5" id="KW-1185">Reference proteome</keyword>
<feature type="compositionally biased region" description="Pro residues" evidence="2">
    <location>
        <begin position="236"/>
        <end position="249"/>
    </location>
</feature>
<comment type="caution">
    <text evidence="4">The sequence shown here is derived from an EMBL/GenBank/DDBJ whole genome shotgun (WGS) entry which is preliminary data.</text>
</comment>
<gene>
    <name evidence="4" type="ORF">PIB30_042042</name>
</gene>